<name>A0A177B5K0_9BILA</name>
<dbReference type="PROSITE" id="PS50089">
    <property type="entry name" value="ZF_RING_2"/>
    <property type="match status" value="1"/>
</dbReference>
<feature type="transmembrane region" description="Helical" evidence="16">
    <location>
        <begin position="108"/>
        <end position="127"/>
    </location>
</feature>
<evidence type="ECO:0000256" key="3">
    <source>
        <dbReference type="ARBA" id="ARBA00004906"/>
    </source>
</evidence>
<evidence type="ECO:0000256" key="2">
    <source>
        <dbReference type="ARBA" id="ARBA00004477"/>
    </source>
</evidence>
<feature type="transmembrane region" description="Helical" evidence="16">
    <location>
        <begin position="50"/>
        <end position="72"/>
    </location>
</feature>
<evidence type="ECO:0000313" key="18">
    <source>
        <dbReference type="EMBL" id="OAF69526.1"/>
    </source>
</evidence>
<evidence type="ECO:0000256" key="12">
    <source>
        <dbReference type="ARBA" id="ARBA00022833"/>
    </source>
</evidence>
<evidence type="ECO:0000256" key="13">
    <source>
        <dbReference type="ARBA" id="ARBA00022989"/>
    </source>
</evidence>
<sequence>MVLPLLRRNPFQSVVVITTLCTLLYIGNAYRKQNNFYSMIVNITKSNFAIAMIYFELMLIFIFIIDVIRYILFGKIQSVEVEYVMDRVWFTIPETCIAFTIFRNSFGFVFGCQLIFLMVIKSSHWLFYARIDYMERMMAISKKFHLRAILIAIFLMLIDLSIIYSCLFNAESTNDGIYIIFIFEYLLLVMYLLYIFIKYCIHTIDSASPVNWENKAIYLMIFETVFNFMSMITFLSFSFAIVVYKSYPLFLVRRLFASIRAFKRSFVTIVKSRRAIYRMNEFKDITQEDLNNGDPCCVVCREEMSLENNCKKLPCGHMFHKACLRSWFRRQQICPTCRLDLLKEDAQNVRNENQRNRERPPNQNNNRVDIRNLAATIQNELTGGPTITTTHKIRFPKPPIDLQALSDKELKLMEGDLRESTINRINLLRDINVLMDAASFQMQQYNSIFDESRIPKKNVETQTTNENNASTSPP</sequence>
<dbReference type="GO" id="GO:0043161">
    <property type="term" value="P:proteasome-mediated ubiquitin-dependent protein catabolic process"/>
    <property type="evidence" value="ECO:0007669"/>
    <property type="project" value="TreeGrafter"/>
</dbReference>
<dbReference type="InterPro" id="IPR058051">
    <property type="entry name" value="Znf_RING_synoviolin"/>
</dbReference>
<comment type="similarity">
    <text evidence="4">Belongs to the HRD1 family.</text>
</comment>
<dbReference type="Gene3D" id="3.30.40.10">
    <property type="entry name" value="Zinc/RING finger domain, C3HC4 (zinc finger)"/>
    <property type="match status" value="1"/>
</dbReference>
<evidence type="ECO:0000256" key="5">
    <source>
        <dbReference type="ARBA" id="ARBA00012483"/>
    </source>
</evidence>
<dbReference type="InterPro" id="IPR013083">
    <property type="entry name" value="Znf_RING/FYVE/PHD"/>
</dbReference>
<dbReference type="SMART" id="SM00184">
    <property type="entry name" value="RING"/>
    <property type="match status" value="1"/>
</dbReference>
<dbReference type="GO" id="GO:0008270">
    <property type="term" value="F:zinc ion binding"/>
    <property type="evidence" value="ECO:0007669"/>
    <property type="project" value="UniProtKB-KW"/>
</dbReference>
<evidence type="ECO:0000256" key="11">
    <source>
        <dbReference type="ARBA" id="ARBA00022824"/>
    </source>
</evidence>
<keyword evidence="8" id="KW-0479">Metal-binding</keyword>
<dbReference type="OrthoDB" id="7759664at2759"/>
<evidence type="ECO:0000259" key="17">
    <source>
        <dbReference type="PROSITE" id="PS50089"/>
    </source>
</evidence>
<dbReference type="PANTHER" id="PTHR22763:SF184">
    <property type="entry name" value="E3 UBIQUITIN-PROTEIN LIGASE SYNOVIOLIN"/>
    <property type="match status" value="1"/>
</dbReference>
<gene>
    <name evidence="18" type="ORF">A3Q56_02724</name>
</gene>
<feature type="transmembrane region" description="Helical" evidence="16">
    <location>
        <begin position="217"/>
        <end position="244"/>
    </location>
</feature>
<evidence type="ECO:0000256" key="16">
    <source>
        <dbReference type="SAM" id="Phobius"/>
    </source>
</evidence>
<keyword evidence="10" id="KW-0833">Ubl conjugation pathway</keyword>
<dbReference type="GO" id="GO:0036503">
    <property type="term" value="P:ERAD pathway"/>
    <property type="evidence" value="ECO:0007669"/>
    <property type="project" value="TreeGrafter"/>
</dbReference>
<dbReference type="GO" id="GO:0061630">
    <property type="term" value="F:ubiquitin protein ligase activity"/>
    <property type="evidence" value="ECO:0007669"/>
    <property type="project" value="UniProtKB-EC"/>
</dbReference>
<comment type="caution">
    <text evidence="18">The sequence shown here is derived from an EMBL/GenBank/DDBJ whole genome shotgun (WGS) entry which is preliminary data.</text>
</comment>
<comment type="subcellular location">
    <subcellularLocation>
        <location evidence="2">Endoplasmic reticulum membrane</location>
        <topology evidence="2">Multi-pass membrane protein</topology>
    </subcellularLocation>
</comment>
<keyword evidence="13 16" id="KW-1133">Transmembrane helix</keyword>
<evidence type="ECO:0000256" key="1">
    <source>
        <dbReference type="ARBA" id="ARBA00000900"/>
    </source>
</evidence>
<dbReference type="InterPro" id="IPR001841">
    <property type="entry name" value="Znf_RING"/>
</dbReference>
<evidence type="ECO:0000313" key="19">
    <source>
        <dbReference type="Proteomes" id="UP000078046"/>
    </source>
</evidence>
<keyword evidence="19" id="KW-1185">Reference proteome</keyword>
<dbReference type="Pfam" id="PF25563">
    <property type="entry name" value="TPR_SYVN1_N"/>
    <property type="match status" value="1"/>
</dbReference>
<dbReference type="GO" id="GO:0005789">
    <property type="term" value="C:endoplasmic reticulum membrane"/>
    <property type="evidence" value="ECO:0007669"/>
    <property type="project" value="UniProtKB-SubCell"/>
</dbReference>
<dbReference type="CDD" id="cd16479">
    <property type="entry name" value="RING-H2_synoviolin"/>
    <property type="match status" value="1"/>
</dbReference>
<dbReference type="AlphaFoldDB" id="A0A177B5K0"/>
<evidence type="ECO:0000256" key="10">
    <source>
        <dbReference type="ARBA" id="ARBA00022786"/>
    </source>
</evidence>
<accession>A0A177B5K0</accession>
<dbReference type="Pfam" id="PF13639">
    <property type="entry name" value="zf-RING_2"/>
    <property type="match status" value="1"/>
</dbReference>
<keyword evidence="6" id="KW-0808">Transferase</keyword>
<dbReference type="InterPro" id="IPR050731">
    <property type="entry name" value="HRD1_E3_ubiq-ligases"/>
</dbReference>
<evidence type="ECO:0000256" key="6">
    <source>
        <dbReference type="ARBA" id="ARBA00022679"/>
    </source>
</evidence>
<evidence type="ECO:0000256" key="7">
    <source>
        <dbReference type="ARBA" id="ARBA00022692"/>
    </source>
</evidence>
<evidence type="ECO:0000256" key="8">
    <source>
        <dbReference type="ARBA" id="ARBA00022723"/>
    </source>
</evidence>
<reference evidence="18 19" key="1">
    <citation type="submission" date="2016-04" db="EMBL/GenBank/DDBJ databases">
        <title>The genome of Intoshia linei affirms orthonectids as highly simplified spiralians.</title>
        <authorList>
            <person name="Mikhailov K.V."/>
            <person name="Slusarev G.S."/>
            <person name="Nikitin M.A."/>
            <person name="Logacheva M.D."/>
            <person name="Penin A."/>
            <person name="Aleoshin V."/>
            <person name="Panchin Y.V."/>
        </authorList>
    </citation>
    <scope>NUCLEOTIDE SEQUENCE [LARGE SCALE GENOMIC DNA]</scope>
    <source>
        <strain evidence="18">Intl2013</strain>
        <tissue evidence="18">Whole animal</tissue>
    </source>
</reference>
<dbReference type="EC" id="2.3.2.27" evidence="5"/>
<proteinExistence type="inferred from homology"/>
<keyword evidence="7 16" id="KW-0812">Transmembrane</keyword>
<comment type="catalytic activity">
    <reaction evidence="1">
        <text>S-ubiquitinyl-[E2 ubiquitin-conjugating enzyme]-L-cysteine + [acceptor protein]-L-lysine = [E2 ubiquitin-conjugating enzyme]-L-cysteine + N(6)-ubiquitinyl-[acceptor protein]-L-lysine.</text>
        <dbReference type="EC" id="2.3.2.27"/>
    </reaction>
</comment>
<evidence type="ECO:0000256" key="4">
    <source>
        <dbReference type="ARBA" id="ARBA00010089"/>
    </source>
</evidence>
<feature type="transmembrane region" description="Helical" evidence="16">
    <location>
        <begin position="12"/>
        <end position="30"/>
    </location>
</feature>
<keyword evidence="12" id="KW-0862">Zinc</keyword>
<dbReference type="Proteomes" id="UP000078046">
    <property type="component" value="Unassembled WGS sequence"/>
</dbReference>
<dbReference type="EMBL" id="LWCA01000268">
    <property type="protein sequence ID" value="OAF69526.1"/>
    <property type="molecule type" value="Genomic_DNA"/>
</dbReference>
<keyword evidence="14 16" id="KW-0472">Membrane</keyword>
<evidence type="ECO:0000256" key="14">
    <source>
        <dbReference type="ARBA" id="ARBA00023136"/>
    </source>
</evidence>
<comment type="pathway">
    <text evidence="3">Protein modification; protein ubiquitination.</text>
</comment>
<protein>
    <recommendedName>
        <fullName evidence="5">RING-type E3 ubiquitin transferase</fullName>
        <ecNumber evidence="5">2.3.2.27</ecNumber>
    </recommendedName>
</protein>
<dbReference type="PANTHER" id="PTHR22763">
    <property type="entry name" value="RING ZINC FINGER PROTEIN"/>
    <property type="match status" value="1"/>
</dbReference>
<feature type="transmembrane region" description="Helical" evidence="16">
    <location>
        <begin position="176"/>
        <end position="197"/>
    </location>
</feature>
<evidence type="ECO:0000256" key="15">
    <source>
        <dbReference type="PROSITE-ProRule" id="PRU00175"/>
    </source>
</evidence>
<keyword evidence="11" id="KW-0256">Endoplasmic reticulum</keyword>
<dbReference type="SUPFAM" id="SSF57850">
    <property type="entry name" value="RING/U-box"/>
    <property type="match status" value="1"/>
</dbReference>
<evidence type="ECO:0000256" key="9">
    <source>
        <dbReference type="ARBA" id="ARBA00022771"/>
    </source>
</evidence>
<organism evidence="18 19">
    <name type="scientific">Intoshia linei</name>
    <dbReference type="NCBI Taxonomy" id="1819745"/>
    <lineage>
        <taxon>Eukaryota</taxon>
        <taxon>Metazoa</taxon>
        <taxon>Spiralia</taxon>
        <taxon>Lophotrochozoa</taxon>
        <taxon>Mesozoa</taxon>
        <taxon>Orthonectida</taxon>
        <taxon>Rhopaluridae</taxon>
        <taxon>Intoshia</taxon>
    </lineage>
</organism>
<keyword evidence="9 15" id="KW-0863">Zinc-finger</keyword>
<feature type="domain" description="RING-type" evidence="17">
    <location>
        <begin position="297"/>
        <end position="338"/>
    </location>
</feature>
<feature type="transmembrane region" description="Helical" evidence="16">
    <location>
        <begin position="148"/>
        <end position="170"/>
    </location>
</feature>
<dbReference type="InterPro" id="IPR057992">
    <property type="entry name" value="TPR_SYVN1_N"/>
</dbReference>